<dbReference type="GO" id="GO:0008168">
    <property type="term" value="F:methyltransferase activity"/>
    <property type="evidence" value="ECO:0007669"/>
    <property type="project" value="UniProtKB-UniRule"/>
</dbReference>
<evidence type="ECO:0000256" key="3">
    <source>
        <dbReference type="PROSITE-ProRule" id="PRU00333"/>
    </source>
</evidence>
<organism evidence="5">
    <name type="scientific">Synechococcus elongatus PCC 11802</name>
    <dbReference type="NCBI Taxonomy" id="2283154"/>
    <lineage>
        <taxon>Bacteria</taxon>
        <taxon>Bacillati</taxon>
        <taxon>Cyanobacteriota</taxon>
        <taxon>Cyanophyceae</taxon>
        <taxon>Synechococcales</taxon>
        <taxon>Synechococcaceae</taxon>
        <taxon>Synechococcus</taxon>
    </lineage>
</organism>
<dbReference type="InterPro" id="IPR003726">
    <property type="entry name" value="HCY_dom"/>
</dbReference>
<dbReference type="PROSITE" id="PS50970">
    <property type="entry name" value="HCY"/>
    <property type="match status" value="1"/>
</dbReference>
<feature type="binding site" evidence="3">
    <location>
        <position position="297"/>
    </location>
    <ligand>
        <name>Zn(2+)</name>
        <dbReference type="ChEBI" id="CHEBI:29105"/>
    </ligand>
</feature>
<dbReference type="PANTHER" id="PTHR11103:SF18">
    <property type="entry name" value="SLR1189 PROTEIN"/>
    <property type="match status" value="1"/>
</dbReference>
<feature type="binding site" evidence="3">
    <location>
        <position position="296"/>
    </location>
    <ligand>
        <name>Zn(2+)</name>
        <dbReference type="ChEBI" id="CHEBI:29105"/>
    </ligand>
</feature>
<keyword evidence="1 3" id="KW-0489">Methyltransferase</keyword>
<dbReference type="EMBL" id="CP034671">
    <property type="protein sequence ID" value="WZE38320.1"/>
    <property type="molecule type" value="Genomic_DNA"/>
</dbReference>
<dbReference type="PANTHER" id="PTHR11103">
    <property type="entry name" value="SLR1189 PROTEIN"/>
    <property type="match status" value="1"/>
</dbReference>
<dbReference type="RefSeq" id="WP_338438314.1">
    <property type="nucleotide sequence ID" value="NZ_CP034671.2"/>
</dbReference>
<feature type="binding site" evidence="3">
    <location>
        <position position="227"/>
    </location>
    <ligand>
        <name>Zn(2+)</name>
        <dbReference type="ChEBI" id="CHEBI:29105"/>
    </ligand>
</feature>
<evidence type="ECO:0000256" key="1">
    <source>
        <dbReference type="ARBA" id="ARBA00022603"/>
    </source>
</evidence>
<reference evidence="5" key="1">
    <citation type="submission" date="2024-01" db="EMBL/GenBank/DDBJ databases">
        <title>Synechococcus elongatus PCC 11802, a close yet different native of Synechococcus elongatus PCC 11801.</title>
        <authorList>
            <person name="Jaiswal D."/>
            <person name="Sengupta A."/>
            <person name="Sengupta S."/>
            <person name="Pakrasi H.B."/>
            <person name="Wangikar P."/>
        </authorList>
    </citation>
    <scope>NUCLEOTIDE SEQUENCE</scope>
    <source>
        <strain evidence="5">PCC 11802</strain>
    </source>
</reference>
<evidence type="ECO:0000256" key="2">
    <source>
        <dbReference type="ARBA" id="ARBA00022679"/>
    </source>
</evidence>
<sequence>MAIYRQSLPQLQGDLFLGDGGLETILIFHKGFDLPCFASFPLVNDPRGRVILEEYYANYLAIAEQFNTGMILDSPTWRASQDWGDRLGHSASVLKDLNQQSIQLLEAIRSQWSHLQKPIVISGCLGPRGDGYQAEARMDVPTAAAYHRPQIETFAESNADLVSAYTLNYIDEALGVVLAAQNTGIPITISFTVETDGRLPSGETLEEAIYTIDAATDSYTSYFSINCAHPSHFHSVLTREASWVQRIRSIRANASRLSHAELDEATELDIGNPLELGQDYQALLATFRQINVLGGCCGTDPRHLQAIAAACASLCSA</sequence>
<dbReference type="AlphaFoldDB" id="A0AAU6R656"/>
<keyword evidence="2 3" id="KW-0808">Transferase</keyword>
<feature type="domain" description="Hcy-binding" evidence="4">
    <location>
        <begin position="4"/>
        <end position="311"/>
    </location>
</feature>
<evidence type="ECO:0000313" key="5">
    <source>
        <dbReference type="EMBL" id="WZE38320.1"/>
    </source>
</evidence>
<dbReference type="SUPFAM" id="SSF82282">
    <property type="entry name" value="Homocysteine S-methyltransferase"/>
    <property type="match status" value="1"/>
</dbReference>
<name>A0AAU6R656_SYNEL</name>
<dbReference type="Gene3D" id="3.20.20.330">
    <property type="entry name" value="Homocysteine-binding-like domain"/>
    <property type="match status" value="1"/>
</dbReference>
<accession>A0AAU6R656</accession>
<comment type="cofactor">
    <cofactor evidence="3">
        <name>Zn(2+)</name>
        <dbReference type="ChEBI" id="CHEBI:29105"/>
    </cofactor>
</comment>
<gene>
    <name evidence="5" type="ORF">EKO22_13915</name>
</gene>
<evidence type="ECO:0000259" key="4">
    <source>
        <dbReference type="PROSITE" id="PS50970"/>
    </source>
</evidence>
<dbReference type="GO" id="GO:0032259">
    <property type="term" value="P:methylation"/>
    <property type="evidence" value="ECO:0007669"/>
    <property type="project" value="UniProtKB-KW"/>
</dbReference>
<dbReference type="GO" id="GO:0046872">
    <property type="term" value="F:metal ion binding"/>
    <property type="evidence" value="ECO:0007669"/>
    <property type="project" value="UniProtKB-KW"/>
</dbReference>
<proteinExistence type="predicted"/>
<keyword evidence="3" id="KW-0479">Metal-binding</keyword>
<dbReference type="Pfam" id="PF02574">
    <property type="entry name" value="S-methyl_trans"/>
    <property type="match status" value="1"/>
</dbReference>
<dbReference type="InterPro" id="IPR036589">
    <property type="entry name" value="HCY_dom_sf"/>
</dbReference>
<protein>
    <submittedName>
        <fullName evidence="5">Homocysteine S-methyltransferase family protein</fullName>
    </submittedName>
</protein>
<keyword evidence="3" id="KW-0862">Zinc</keyword>